<accession>A0A849I1M0</accession>
<dbReference type="SUPFAM" id="SSF54534">
    <property type="entry name" value="FKBP-like"/>
    <property type="match status" value="1"/>
</dbReference>
<sequence>MSRHHTARKPRITLSAQDYEALSRLVSSAEHTMPDVAAFLQGELDRAHVLPRGRRAPGHVAMGSRLSYRDETTGRVQHVTLVHPPEADISQGRVSVLTPIGAALIGLKAGDGIDWTTRSGDVRHLTVLEVEDETASPAAPETALPA</sequence>
<reference evidence="3 4" key="1">
    <citation type="submission" date="2020-04" db="EMBL/GenBank/DDBJ databases">
        <title>Enterovirga sp. isolate from soil.</title>
        <authorList>
            <person name="Chea S."/>
            <person name="Kim D.-U."/>
        </authorList>
    </citation>
    <scope>NUCLEOTIDE SEQUENCE [LARGE SCALE GENOMIC DNA]</scope>
    <source>
        <strain evidence="3 4">DB1703</strain>
    </source>
</reference>
<evidence type="ECO:0000259" key="1">
    <source>
        <dbReference type="Pfam" id="PF01272"/>
    </source>
</evidence>
<dbReference type="EMBL" id="JABEPP010000001">
    <property type="protein sequence ID" value="NNM71494.1"/>
    <property type="molecule type" value="Genomic_DNA"/>
</dbReference>
<dbReference type="Pfam" id="PF01272">
    <property type="entry name" value="GreA_GreB"/>
    <property type="match status" value="1"/>
</dbReference>
<name>A0A849I1M0_9HYPH</name>
<dbReference type="InterPro" id="IPR001437">
    <property type="entry name" value="Tscrpt_elong_fac_GreA/B_C"/>
</dbReference>
<dbReference type="GO" id="GO:0016301">
    <property type="term" value="F:kinase activity"/>
    <property type="evidence" value="ECO:0007669"/>
    <property type="project" value="UniProtKB-KW"/>
</dbReference>
<dbReference type="Gene3D" id="3.10.50.30">
    <property type="entry name" value="Transcription elongation factor, GreA/GreB, C-terminal domain"/>
    <property type="match status" value="1"/>
</dbReference>
<keyword evidence="3" id="KW-0418">Kinase</keyword>
<dbReference type="PANTHER" id="PTHR30437:SF5">
    <property type="entry name" value="REGULATOR OF NUCLEOSIDE DIPHOSPHATE KINASE"/>
    <property type="match status" value="1"/>
</dbReference>
<organism evidence="3 4">
    <name type="scientific">Enterovirga aerilata</name>
    <dbReference type="NCBI Taxonomy" id="2730920"/>
    <lineage>
        <taxon>Bacteria</taxon>
        <taxon>Pseudomonadati</taxon>
        <taxon>Pseudomonadota</taxon>
        <taxon>Alphaproteobacteria</taxon>
        <taxon>Hyphomicrobiales</taxon>
        <taxon>Methylobacteriaceae</taxon>
        <taxon>Enterovirga</taxon>
    </lineage>
</organism>
<keyword evidence="3" id="KW-0808">Transferase</keyword>
<evidence type="ECO:0000259" key="2">
    <source>
        <dbReference type="Pfam" id="PF14760"/>
    </source>
</evidence>
<proteinExistence type="predicted"/>
<keyword evidence="4" id="KW-1185">Reference proteome</keyword>
<dbReference type="PANTHER" id="PTHR30437">
    <property type="entry name" value="TRANSCRIPTION ELONGATION FACTOR GREA"/>
    <property type="match status" value="1"/>
</dbReference>
<dbReference type="GO" id="GO:0032784">
    <property type="term" value="P:regulation of DNA-templated transcription elongation"/>
    <property type="evidence" value="ECO:0007669"/>
    <property type="project" value="InterPro"/>
</dbReference>
<evidence type="ECO:0000313" key="4">
    <source>
        <dbReference type="Proteomes" id="UP000564885"/>
    </source>
</evidence>
<dbReference type="RefSeq" id="WP_171216947.1">
    <property type="nucleotide sequence ID" value="NZ_JABEPP010000001.1"/>
</dbReference>
<dbReference type="AlphaFoldDB" id="A0A849I1M0"/>
<dbReference type="InterPro" id="IPR036953">
    <property type="entry name" value="GreA/GreB_C_sf"/>
</dbReference>
<dbReference type="Gene3D" id="1.10.286.20">
    <property type="match status" value="1"/>
</dbReference>
<gene>
    <name evidence="3" type="primary">rnk</name>
    <name evidence="3" type="ORF">HJG44_03660</name>
</gene>
<dbReference type="GO" id="GO:0003677">
    <property type="term" value="F:DNA binding"/>
    <property type="evidence" value="ECO:0007669"/>
    <property type="project" value="InterPro"/>
</dbReference>
<dbReference type="GO" id="GO:0070063">
    <property type="term" value="F:RNA polymerase binding"/>
    <property type="evidence" value="ECO:0007669"/>
    <property type="project" value="InterPro"/>
</dbReference>
<protein>
    <submittedName>
        <fullName evidence="3">Nucleoside diphosphate kinase regulator</fullName>
    </submittedName>
</protein>
<evidence type="ECO:0000313" key="3">
    <source>
        <dbReference type="EMBL" id="NNM71494.1"/>
    </source>
</evidence>
<feature type="domain" description="Transcription elongation factor GreA/GreB C-terminal" evidence="1">
    <location>
        <begin position="58"/>
        <end position="131"/>
    </location>
</feature>
<dbReference type="InterPro" id="IPR023459">
    <property type="entry name" value="Tscrpt_elong_fac_GreA/B_fam"/>
</dbReference>
<feature type="domain" description="Regulator of nucleoside diphosphate kinase N-terminal" evidence="2">
    <location>
        <begin position="10"/>
        <end position="49"/>
    </location>
</feature>
<dbReference type="GO" id="GO:0006354">
    <property type="term" value="P:DNA-templated transcription elongation"/>
    <property type="evidence" value="ECO:0007669"/>
    <property type="project" value="TreeGrafter"/>
</dbReference>
<dbReference type="InterPro" id="IPR029462">
    <property type="entry name" value="Rnk_N"/>
</dbReference>
<dbReference type="Pfam" id="PF14760">
    <property type="entry name" value="Rnk_N"/>
    <property type="match status" value="1"/>
</dbReference>
<comment type="caution">
    <text evidence="3">The sequence shown here is derived from an EMBL/GenBank/DDBJ whole genome shotgun (WGS) entry which is preliminary data.</text>
</comment>
<dbReference type="Proteomes" id="UP000564885">
    <property type="component" value="Unassembled WGS sequence"/>
</dbReference>
<dbReference type="NCBIfam" id="NF004396">
    <property type="entry name" value="PRK05753.1"/>
    <property type="match status" value="1"/>
</dbReference>